<accession>A0AAV7B6U5</accession>
<evidence type="ECO:0008006" key="3">
    <source>
        <dbReference type="Google" id="ProtNLM"/>
    </source>
</evidence>
<keyword evidence="2" id="KW-1185">Reference proteome</keyword>
<name>A0AAV7B6U5_ENGPU</name>
<organism evidence="1 2">
    <name type="scientific">Engystomops pustulosus</name>
    <name type="common">Tungara frog</name>
    <name type="synonym">Physalaemus pustulosus</name>
    <dbReference type="NCBI Taxonomy" id="76066"/>
    <lineage>
        <taxon>Eukaryota</taxon>
        <taxon>Metazoa</taxon>
        <taxon>Chordata</taxon>
        <taxon>Craniata</taxon>
        <taxon>Vertebrata</taxon>
        <taxon>Euteleostomi</taxon>
        <taxon>Amphibia</taxon>
        <taxon>Batrachia</taxon>
        <taxon>Anura</taxon>
        <taxon>Neobatrachia</taxon>
        <taxon>Hyloidea</taxon>
        <taxon>Leptodactylidae</taxon>
        <taxon>Leiuperinae</taxon>
        <taxon>Engystomops</taxon>
    </lineage>
</organism>
<sequence length="89" mass="9718">MERSHQSVFGVVSFTLLSCSTDHVEPLSVISILQSPILLCSFTSHIASSMGFRYTLYSSQMGCTLPAIVPHKAARVSRAESRTITEQEG</sequence>
<dbReference type="PROSITE" id="PS51257">
    <property type="entry name" value="PROKAR_LIPOPROTEIN"/>
    <property type="match status" value="1"/>
</dbReference>
<protein>
    <recommendedName>
        <fullName evidence="3">Secreted protein</fullName>
    </recommendedName>
</protein>
<evidence type="ECO:0000313" key="1">
    <source>
        <dbReference type="EMBL" id="KAG8568303.1"/>
    </source>
</evidence>
<evidence type="ECO:0000313" key="2">
    <source>
        <dbReference type="Proteomes" id="UP000824782"/>
    </source>
</evidence>
<gene>
    <name evidence="1" type="ORF">GDO81_013952</name>
</gene>
<dbReference type="AlphaFoldDB" id="A0AAV7B6U5"/>
<reference evidence="1" key="1">
    <citation type="thesis" date="2020" institute="ProQuest LLC" country="789 East Eisenhower Parkway, Ann Arbor, MI, USA">
        <title>Comparative Genomics and Chromosome Evolution.</title>
        <authorList>
            <person name="Mudd A.B."/>
        </authorList>
    </citation>
    <scope>NUCLEOTIDE SEQUENCE</scope>
    <source>
        <strain evidence="1">237g6f4</strain>
        <tissue evidence="1">Blood</tissue>
    </source>
</reference>
<comment type="caution">
    <text evidence="1">The sequence shown here is derived from an EMBL/GenBank/DDBJ whole genome shotgun (WGS) entry which is preliminary data.</text>
</comment>
<dbReference type="EMBL" id="WNYA01000006">
    <property type="protein sequence ID" value="KAG8568303.1"/>
    <property type="molecule type" value="Genomic_DNA"/>
</dbReference>
<proteinExistence type="predicted"/>
<dbReference type="Proteomes" id="UP000824782">
    <property type="component" value="Unassembled WGS sequence"/>
</dbReference>